<keyword evidence="2" id="KW-0813">Transport</keyword>
<dbReference type="PANTHER" id="PTHR23500">
    <property type="entry name" value="SOLUTE CARRIER FAMILY 2, FACILITATED GLUCOSE TRANSPORTER"/>
    <property type="match status" value="1"/>
</dbReference>
<dbReference type="AlphaFoldDB" id="A0A2G5E4F7"/>
<dbReference type="OrthoDB" id="1651023at2759"/>
<accession>A0A2G5E4F7</accession>
<evidence type="ECO:0000256" key="1">
    <source>
        <dbReference type="ARBA" id="ARBA00010992"/>
    </source>
</evidence>
<name>A0A2G5E4F7_AQUCA</name>
<evidence type="ECO:0000313" key="3">
    <source>
        <dbReference type="EMBL" id="PIA50606.1"/>
    </source>
</evidence>
<dbReference type="GO" id="GO:0015144">
    <property type="term" value="F:carbohydrate transmembrane transporter activity"/>
    <property type="evidence" value="ECO:0007669"/>
    <property type="project" value="InterPro"/>
</dbReference>
<dbReference type="EMBL" id="KZ305029">
    <property type="protein sequence ID" value="PIA50606.1"/>
    <property type="molecule type" value="Genomic_DNA"/>
</dbReference>
<protein>
    <submittedName>
        <fullName evidence="3">Uncharacterized protein</fullName>
    </submittedName>
</protein>
<reference evidence="3 4" key="1">
    <citation type="submission" date="2017-09" db="EMBL/GenBank/DDBJ databases">
        <title>WGS assembly of Aquilegia coerulea Goldsmith.</title>
        <authorList>
            <person name="Hodges S."/>
            <person name="Kramer E."/>
            <person name="Nordborg M."/>
            <person name="Tomkins J."/>
            <person name="Borevitz J."/>
            <person name="Derieg N."/>
            <person name="Yan J."/>
            <person name="Mihaltcheva S."/>
            <person name="Hayes R.D."/>
            <person name="Rokhsar D."/>
        </authorList>
    </citation>
    <scope>NUCLEOTIDE SEQUENCE [LARGE SCALE GENOMIC DNA]</scope>
    <source>
        <strain evidence="4">cv. Goldsmith</strain>
    </source>
</reference>
<proteinExistence type="inferred from homology"/>
<keyword evidence="4" id="KW-1185">Reference proteome</keyword>
<dbReference type="InParanoid" id="A0A2G5E4F7"/>
<comment type="similarity">
    <text evidence="1">Belongs to the major facilitator superfamily. Sugar transporter (TC 2.A.1.1) family.</text>
</comment>
<dbReference type="PANTHER" id="PTHR23500:SF30">
    <property type="entry name" value="SUGAR TRANSPORT PROTEIN 3"/>
    <property type="match status" value="1"/>
</dbReference>
<sequence length="99" mass="11620">MEPFLRKFFPKVYSKMKKYENICNNCKFNSFLTIFTSSLYIAGLVASFFASPLTRAFGCRPSILLGRHLSHWCSSGRSCSQYLKAYNWSCPPRHRDWIY</sequence>
<dbReference type="Gene3D" id="1.20.1250.20">
    <property type="entry name" value="MFS general substrate transporter like domains"/>
    <property type="match status" value="1"/>
</dbReference>
<evidence type="ECO:0000256" key="2">
    <source>
        <dbReference type="ARBA" id="ARBA00022448"/>
    </source>
</evidence>
<dbReference type="STRING" id="218851.A0A2G5E4F7"/>
<dbReference type="InterPro" id="IPR045262">
    <property type="entry name" value="STP/PLT_plant"/>
</dbReference>
<evidence type="ECO:0000313" key="4">
    <source>
        <dbReference type="Proteomes" id="UP000230069"/>
    </source>
</evidence>
<organism evidence="3 4">
    <name type="scientific">Aquilegia coerulea</name>
    <name type="common">Rocky mountain columbine</name>
    <dbReference type="NCBI Taxonomy" id="218851"/>
    <lineage>
        <taxon>Eukaryota</taxon>
        <taxon>Viridiplantae</taxon>
        <taxon>Streptophyta</taxon>
        <taxon>Embryophyta</taxon>
        <taxon>Tracheophyta</taxon>
        <taxon>Spermatophyta</taxon>
        <taxon>Magnoliopsida</taxon>
        <taxon>Ranunculales</taxon>
        <taxon>Ranunculaceae</taxon>
        <taxon>Thalictroideae</taxon>
        <taxon>Aquilegia</taxon>
    </lineage>
</organism>
<dbReference type="InterPro" id="IPR036259">
    <property type="entry name" value="MFS_trans_sf"/>
</dbReference>
<gene>
    <name evidence="3" type="ORF">AQUCO_01200070v1</name>
</gene>
<dbReference type="Proteomes" id="UP000230069">
    <property type="component" value="Unassembled WGS sequence"/>
</dbReference>